<dbReference type="PANTHER" id="PTHR30419:SF8">
    <property type="entry name" value="NITROGEN ASSIMILATION TRANSCRIPTIONAL ACTIVATOR-RELATED"/>
    <property type="match status" value="1"/>
</dbReference>
<keyword evidence="9" id="KW-1185">Reference proteome</keyword>
<dbReference type="Pfam" id="PF00126">
    <property type="entry name" value="HTH_1"/>
    <property type="match status" value="1"/>
</dbReference>
<dbReference type="GO" id="GO:0003677">
    <property type="term" value="F:DNA binding"/>
    <property type="evidence" value="ECO:0007669"/>
    <property type="project" value="UniProtKB-KW"/>
</dbReference>
<comment type="similarity">
    <text evidence="1">Belongs to the LysR transcriptional regulatory family.</text>
</comment>
<evidence type="ECO:0000256" key="6">
    <source>
        <dbReference type="ARBA" id="ARBA00056658"/>
    </source>
</evidence>
<dbReference type="EMBL" id="CP038798">
    <property type="protein sequence ID" value="QIV79966.1"/>
    <property type="molecule type" value="Genomic_DNA"/>
</dbReference>
<dbReference type="GO" id="GO:0003700">
    <property type="term" value="F:DNA-binding transcription factor activity"/>
    <property type="evidence" value="ECO:0007669"/>
    <property type="project" value="InterPro"/>
</dbReference>
<dbReference type="PRINTS" id="PR00039">
    <property type="entry name" value="HTHLYSR"/>
</dbReference>
<evidence type="ECO:0000313" key="8">
    <source>
        <dbReference type="EMBL" id="QIV79966.1"/>
    </source>
</evidence>
<dbReference type="Gene3D" id="3.40.190.290">
    <property type="match status" value="1"/>
</dbReference>
<dbReference type="CDD" id="cd05466">
    <property type="entry name" value="PBP2_LTTR_substrate"/>
    <property type="match status" value="1"/>
</dbReference>
<dbReference type="GO" id="GO:0005829">
    <property type="term" value="C:cytosol"/>
    <property type="evidence" value="ECO:0007669"/>
    <property type="project" value="TreeGrafter"/>
</dbReference>
<keyword evidence="3" id="KW-0238">DNA-binding</keyword>
<dbReference type="InterPro" id="IPR036390">
    <property type="entry name" value="WH_DNA-bd_sf"/>
</dbReference>
<dbReference type="KEGG" id="mfre:EXE63_02890"/>
<dbReference type="PROSITE" id="PS50931">
    <property type="entry name" value="HTH_LYSR"/>
    <property type="match status" value="1"/>
</dbReference>
<dbReference type="PANTHER" id="PTHR30419">
    <property type="entry name" value="HTH-TYPE TRANSCRIPTIONAL REGULATOR YBHD"/>
    <property type="match status" value="1"/>
</dbReference>
<geneLocation type="plasmid" evidence="8 9">
    <name>unnamed2</name>
</geneLocation>
<dbReference type="InterPro" id="IPR036388">
    <property type="entry name" value="WH-like_DNA-bd_sf"/>
</dbReference>
<dbReference type="Pfam" id="PF03466">
    <property type="entry name" value="LysR_substrate"/>
    <property type="match status" value="1"/>
</dbReference>
<evidence type="ECO:0000313" key="9">
    <source>
        <dbReference type="Proteomes" id="UP000501849"/>
    </source>
</evidence>
<dbReference type="Proteomes" id="UP000501849">
    <property type="component" value="Plasmid unnamed2"/>
</dbReference>
<evidence type="ECO:0000256" key="4">
    <source>
        <dbReference type="ARBA" id="ARBA00023163"/>
    </source>
</evidence>
<dbReference type="FunFam" id="1.10.10.10:FF:000001">
    <property type="entry name" value="LysR family transcriptional regulator"/>
    <property type="match status" value="1"/>
</dbReference>
<dbReference type="SUPFAM" id="SSF53850">
    <property type="entry name" value="Periplasmic binding protein-like II"/>
    <property type="match status" value="1"/>
</dbReference>
<name>A0A6H0RYH3_9MYCO</name>
<keyword evidence="4" id="KW-0804">Transcription</keyword>
<reference evidence="8 9" key="1">
    <citation type="submission" date="2019-04" db="EMBL/GenBank/DDBJ databases">
        <title>Draft, Whole-Genome Sequence of the Anthracene-degrading Mycobacterium frederiksbergense LB501T, Isolated from a Polycyclic Aromatic Hydrocarbon (PAH)-Contaminated Soil.</title>
        <authorList>
            <person name="Augelletti F."/>
        </authorList>
    </citation>
    <scope>NUCLEOTIDE SEQUENCE [LARGE SCALE GENOMIC DNA]</scope>
    <source>
        <strain evidence="8 9">LB 501T</strain>
        <plasmid evidence="8 9">unnamed2</plasmid>
    </source>
</reference>
<feature type="domain" description="HTH lysR-type" evidence="7">
    <location>
        <begin position="1"/>
        <end position="58"/>
    </location>
</feature>
<dbReference type="RefSeq" id="WP_168140692.1">
    <property type="nucleotide sequence ID" value="NZ_CP038798.1"/>
</dbReference>
<dbReference type="InterPro" id="IPR005119">
    <property type="entry name" value="LysR_subst-bd"/>
</dbReference>
<sequence length="292" mass="31968">MELRQLRYFAEVVETGSFLGASNRLDTAQPSLWRQVKSLEKELGVPLFERSGRRVKVSSAGLLLLPLTEQVLAGADKIKSLASEITRGRAGTVTIACAYPHLLRFLAPLIGGFHMERPDVHVAIQGLPGLPPIDRVLSGEADFVTSIPVADRRLQGHLLGQARIAVVTPDDHPWRNRSEVKVAELAGVSVLVGPDHSLTRRLLEPALRTEGVILDIMYESHDMASLVALARAGLGVAVVADDHLPGEPADHDWPVLCDDDHEMATPVWIYWAANRALSPPVQEFVRHVRNSV</sequence>
<evidence type="ECO:0000256" key="5">
    <source>
        <dbReference type="ARBA" id="ARBA00040885"/>
    </source>
</evidence>
<dbReference type="InterPro" id="IPR050950">
    <property type="entry name" value="HTH-type_LysR_regulators"/>
</dbReference>
<dbReference type="SUPFAM" id="SSF46785">
    <property type="entry name" value="Winged helix' DNA-binding domain"/>
    <property type="match status" value="1"/>
</dbReference>
<proteinExistence type="inferred from homology"/>
<keyword evidence="2" id="KW-0805">Transcription regulation</keyword>
<protein>
    <recommendedName>
        <fullName evidence="5">Probable hydrogen peroxide-inducible genes activator</fullName>
    </recommendedName>
</protein>
<gene>
    <name evidence="8" type="ORF">EXE63_02890</name>
</gene>
<dbReference type="Gene3D" id="1.10.10.10">
    <property type="entry name" value="Winged helix-like DNA-binding domain superfamily/Winged helix DNA-binding domain"/>
    <property type="match status" value="1"/>
</dbReference>
<accession>A0A6H0RYH3</accession>
<evidence type="ECO:0000256" key="3">
    <source>
        <dbReference type="ARBA" id="ARBA00023125"/>
    </source>
</evidence>
<comment type="function">
    <text evidence="6">Required for the induction the katG gene for catalase. Involved in the response to hydrogen peroxide.</text>
</comment>
<evidence type="ECO:0000256" key="1">
    <source>
        <dbReference type="ARBA" id="ARBA00009437"/>
    </source>
</evidence>
<organism evidence="8 9">
    <name type="scientific">Mycolicibacterium frederiksbergense</name>
    <dbReference type="NCBI Taxonomy" id="117567"/>
    <lineage>
        <taxon>Bacteria</taxon>
        <taxon>Bacillati</taxon>
        <taxon>Actinomycetota</taxon>
        <taxon>Actinomycetes</taxon>
        <taxon>Mycobacteriales</taxon>
        <taxon>Mycobacteriaceae</taxon>
        <taxon>Mycolicibacterium</taxon>
    </lineage>
</organism>
<dbReference type="AlphaFoldDB" id="A0A6H0RYH3"/>
<evidence type="ECO:0000259" key="7">
    <source>
        <dbReference type="PROSITE" id="PS50931"/>
    </source>
</evidence>
<keyword evidence="8" id="KW-0614">Plasmid</keyword>
<dbReference type="InterPro" id="IPR000847">
    <property type="entry name" value="LysR_HTH_N"/>
</dbReference>
<evidence type="ECO:0000256" key="2">
    <source>
        <dbReference type="ARBA" id="ARBA00023015"/>
    </source>
</evidence>